<evidence type="ECO:0000313" key="2">
    <source>
        <dbReference type="EMBL" id="MEJ5020945.1"/>
    </source>
</evidence>
<name>A0ABU8PFB8_9HYPH</name>
<accession>A0ABU8PFB8</accession>
<comment type="caution">
    <text evidence="2">The sequence shown here is derived from an EMBL/GenBank/DDBJ whole genome shotgun (WGS) entry which is preliminary data.</text>
</comment>
<evidence type="ECO:0000313" key="3">
    <source>
        <dbReference type="Proteomes" id="UP001375812"/>
    </source>
</evidence>
<dbReference type="RefSeq" id="WP_105543441.1">
    <property type="nucleotide sequence ID" value="NZ_JBBGZH010000002.1"/>
</dbReference>
<keyword evidence="3" id="KW-1185">Reference proteome</keyword>
<reference evidence="2 3" key="1">
    <citation type="submission" date="2023-12" db="EMBL/GenBank/DDBJ databases">
        <title>Gut-associated functions are favored during microbiome assembly across C. elegans life.</title>
        <authorList>
            <person name="Zimmermann J."/>
        </authorList>
    </citation>
    <scope>NUCLEOTIDE SEQUENCE [LARGE SCALE GENOMIC DNA]</scope>
    <source>
        <strain evidence="2 3">MYb71</strain>
    </source>
</reference>
<organism evidence="2 3">
    <name type="scientific">Ochrobactrum vermis</name>
    <dbReference type="NCBI Taxonomy" id="1827297"/>
    <lineage>
        <taxon>Bacteria</taxon>
        <taxon>Pseudomonadati</taxon>
        <taxon>Pseudomonadota</taxon>
        <taxon>Alphaproteobacteria</taxon>
        <taxon>Hyphomicrobiales</taxon>
        <taxon>Brucellaceae</taxon>
        <taxon>Brucella/Ochrobactrum group</taxon>
        <taxon>Ochrobactrum</taxon>
    </lineage>
</organism>
<protein>
    <recommendedName>
        <fullName evidence="4">AAA family ATPase</fullName>
    </recommendedName>
</protein>
<keyword evidence="1" id="KW-0175">Coiled coil</keyword>
<dbReference type="Proteomes" id="UP001375812">
    <property type="component" value="Unassembled WGS sequence"/>
</dbReference>
<proteinExistence type="predicted"/>
<evidence type="ECO:0008006" key="4">
    <source>
        <dbReference type="Google" id="ProtNLM"/>
    </source>
</evidence>
<dbReference type="EMBL" id="JBBGZH010000002">
    <property type="protein sequence ID" value="MEJ5020945.1"/>
    <property type="molecule type" value="Genomic_DNA"/>
</dbReference>
<gene>
    <name evidence="2" type="ORF">WH297_14560</name>
</gene>
<sequence>MSGIQLRHLVFTGPNVPDAELKFVSGLNILYGASNTGKSFTAQSILFMMGAVKNLPVTEEVAKYDGVWLGLTLSDGNDITLYRAVRGGQFKKYDGLVKAAGTLTGTPLLGKHDHRRKDTVSQLLLETIGLAGKKLVTNANGAKDNLSIRLLSPYAVVSEEAIIAKQSPVLYSGAPTERTLEQNLFKLLLTGIDDSATVEVLKPGDKKVAKAAKIELLDEWIGKLDEQLGDDVTDLNEIDDQLDRLDNSSEGLWDQLRLAQSSLDELIVKRRAQFDRRQEHELHLNELDITLQRFARLNAVYSSDLERLRSIEEGGYILVALADRECPVCGAPSEAQVHNHAGEEIALAYAAAAAETHKIEVEQRELTQTVLALRGEAASLRRFIKELTEQIEEIESQIENVRPLEAMARTNYETYAYARAELHKIADLYTRRAELVASREKIDGESTKRDGDALAVGPDSTVAFAFGETVKAVLKEWKFPDADKAQFDLSTNDITIGGKPRSSNGKGVRAILHAAFNVALFVYCIEKKLPHPGFLVLDTPLLTYREPMRSEKHGALTEDELALKATTLAENFYKHLASLEDQVQFVIIENTDPPASIEGLASITTFTGLDGNDRYGLLARR</sequence>
<evidence type="ECO:0000256" key="1">
    <source>
        <dbReference type="SAM" id="Coils"/>
    </source>
</evidence>
<feature type="coiled-coil region" evidence="1">
    <location>
        <begin position="377"/>
        <end position="404"/>
    </location>
</feature>